<protein>
    <submittedName>
        <fullName evidence="2">Toll/interleukin-1 receptor domain-containing protein</fullName>
    </submittedName>
</protein>
<dbReference type="InterPro" id="IPR013568">
    <property type="entry name" value="SEFIR_dom"/>
</dbReference>
<organism evidence="2 3">
    <name type="scientific">Chitinophaga pollutisoli</name>
    <dbReference type="NCBI Taxonomy" id="3133966"/>
    <lineage>
        <taxon>Bacteria</taxon>
        <taxon>Pseudomonadati</taxon>
        <taxon>Bacteroidota</taxon>
        <taxon>Chitinophagia</taxon>
        <taxon>Chitinophagales</taxon>
        <taxon>Chitinophagaceae</taxon>
        <taxon>Chitinophaga</taxon>
    </lineage>
</organism>
<accession>A0ABZ2YQE3</accession>
<dbReference type="InterPro" id="IPR035897">
    <property type="entry name" value="Toll_tir_struct_dom_sf"/>
</dbReference>
<dbReference type="Pfam" id="PF08357">
    <property type="entry name" value="SEFIR"/>
    <property type="match status" value="1"/>
</dbReference>
<dbReference type="RefSeq" id="WP_341836852.1">
    <property type="nucleotide sequence ID" value="NZ_CP149822.1"/>
</dbReference>
<proteinExistence type="predicted"/>
<sequence length="580" mass="67653">MLKRREYIDIIEEIRNTELLALDEFIEKVLEPLRAENKYFDEILYKDITYLLDGFGQPGDNDLVIEDGDWVIDRNDLKLTGYQTRLHNIQVWLHTNIVTKLLENGDVQVFLKGMESFETDHLCRSEYTPEYKAMLDKLKSSLQVERHQNQTQNHMSSDTIHSTNHDLTFFTNPNNIRNQRLVKETIEYFTDGPGTRAFELLPFMNLLKAQREFVASNRINTQLVLDHLGALRFSDLQKHVLLGFILKWNGGYPVDNLDPDADRTLKAICKEFLAYPEATPEKEFCKTNAETHKRFRYLESLFNTSFRTGIPVDVLAKQTEFQSEEPFKRFSEFNDLYLAAVEQDIVSKSKDHQSLAVQMVKTNNEFNSWLEVTYQWHPADREGYGEFLTIEYFREFINATKGNVASHSIIQAPTDMEDQNEPVLSVKEDSPLLVFVTYAWEDDEHNERVISFTNHLRGLGYNAVVDRLLSQQESATHFKEMMYRTLTRADKVIIVLSKKYKTRADNFEGGVGTEFRYIISDLPKYPKKYILVALEGYSDIIIPNALQDREIIDLSREGGWINYSESLMMFQTISFAKWFL</sequence>
<keyword evidence="2" id="KW-0675">Receptor</keyword>
<feature type="domain" description="SEFIR" evidence="1">
    <location>
        <begin position="431"/>
        <end position="563"/>
    </location>
</feature>
<gene>
    <name evidence="2" type="ORF">WJU16_03030</name>
</gene>
<dbReference type="Gene3D" id="3.40.50.10140">
    <property type="entry name" value="Toll/interleukin-1 receptor homology (TIR) domain"/>
    <property type="match status" value="1"/>
</dbReference>
<evidence type="ECO:0000313" key="2">
    <source>
        <dbReference type="EMBL" id="WZN42009.1"/>
    </source>
</evidence>
<dbReference type="PROSITE" id="PS51534">
    <property type="entry name" value="SEFIR"/>
    <property type="match status" value="1"/>
</dbReference>
<name>A0ABZ2YQE3_9BACT</name>
<reference evidence="3" key="1">
    <citation type="submission" date="2024-03" db="EMBL/GenBank/DDBJ databases">
        <title>Chitinophaga horti sp. nov., isolated from garden soil.</title>
        <authorList>
            <person name="Lee D.S."/>
            <person name="Han D.M."/>
            <person name="Baek J.H."/>
            <person name="Choi D.G."/>
            <person name="Jeon J.H."/>
            <person name="Jeon C.O."/>
        </authorList>
    </citation>
    <scope>NUCLEOTIDE SEQUENCE [LARGE SCALE GENOMIC DNA]</scope>
    <source>
        <strain evidence="3">GPA1</strain>
    </source>
</reference>
<keyword evidence="3" id="KW-1185">Reference proteome</keyword>
<dbReference type="Proteomes" id="UP001485459">
    <property type="component" value="Chromosome"/>
</dbReference>
<evidence type="ECO:0000313" key="3">
    <source>
        <dbReference type="Proteomes" id="UP001485459"/>
    </source>
</evidence>
<evidence type="ECO:0000259" key="1">
    <source>
        <dbReference type="PROSITE" id="PS51534"/>
    </source>
</evidence>
<dbReference type="EMBL" id="CP149822">
    <property type="protein sequence ID" value="WZN42009.1"/>
    <property type="molecule type" value="Genomic_DNA"/>
</dbReference>